<feature type="transmembrane region" description="Helical" evidence="6">
    <location>
        <begin position="393"/>
        <end position="416"/>
    </location>
</feature>
<dbReference type="InParanoid" id="E3IUC9"/>
<dbReference type="PANTHER" id="PTHR42770">
    <property type="entry name" value="AMINO ACID TRANSPORTER-RELATED"/>
    <property type="match status" value="1"/>
</dbReference>
<dbReference type="EMBL" id="CP002299">
    <property type="protein sequence ID" value="ADP82466.1"/>
    <property type="molecule type" value="Genomic_DNA"/>
</dbReference>
<protein>
    <submittedName>
        <fullName evidence="7">Amino acid permease-associated region</fullName>
    </submittedName>
</protein>
<evidence type="ECO:0000313" key="8">
    <source>
        <dbReference type="Proteomes" id="UP000002484"/>
    </source>
</evidence>
<evidence type="ECO:0000256" key="4">
    <source>
        <dbReference type="ARBA" id="ARBA00022989"/>
    </source>
</evidence>
<accession>E3IUC9</accession>
<feature type="transmembrane region" description="Helical" evidence="6">
    <location>
        <begin position="21"/>
        <end position="40"/>
    </location>
</feature>
<keyword evidence="5 6" id="KW-0472">Membrane</keyword>
<feature type="transmembrane region" description="Helical" evidence="6">
    <location>
        <begin position="46"/>
        <end position="70"/>
    </location>
</feature>
<dbReference type="GO" id="GO:0022857">
    <property type="term" value="F:transmembrane transporter activity"/>
    <property type="evidence" value="ECO:0007669"/>
    <property type="project" value="InterPro"/>
</dbReference>
<keyword evidence="8" id="KW-1185">Reference proteome</keyword>
<evidence type="ECO:0000256" key="5">
    <source>
        <dbReference type="ARBA" id="ARBA00023136"/>
    </source>
</evidence>
<keyword evidence="4 6" id="KW-1133">Transmembrane helix</keyword>
<dbReference type="InterPro" id="IPR050367">
    <property type="entry name" value="APC_superfamily"/>
</dbReference>
<feature type="transmembrane region" description="Helical" evidence="6">
    <location>
        <begin position="360"/>
        <end position="381"/>
    </location>
</feature>
<dbReference type="eggNOG" id="COG0531">
    <property type="taxonomic scope" value="Bacteria"/>
</dbReference>
<evidence type="ECO:0000256" key="2">
    <source>
        <dbReference type="ARBA" id="ARBA00022475"/>
    </source>
</evidence>
<reference evidence="7 8" key="1">
    <citation type="submission" date="2010-10" db="EMBL/GenBank/DDBJ databases">
        <title>Complete sequence of Frankia sp. EuI1c.</title>
        <authorList>
            <consortium name="US DOE Joint Genome Institute"/>
            <person name="Lucas S."/>
            <person name="Copeland A."/>
            <person name="Lapidus A."/>
            <person name="Cheng J.-F."/>
            <person name="Bruce D."/>
            <person name="Goodwin L."/>
            <person name="Pitluck S."/>
            <person name="Chertkov O."/>
            <person name="Detter J.C."/>
            <person name="Han C."/>
            <person name="Tapia R."/>
            <person name="Land M."/>
            <person name="Hauser L."/>
            <person name="Jeffries C."/>
            <person name="Kyrpides N."/>
            <person name="Ivanova N."/>
            <person name="Mikhailova N."/>
            <person name="Beauchemin N."/>
            <person name="Sen A."/>
            <person name="Sur S.A."/>
            <person name="Gtari M."/>
            <person name="Wall L."/>
            <person name="Tisa L."/>
            <person name="Woyke T."/>
        </authorList>
    </citation>
    <scope>NUCLEOTIDE SEQUENCE [LARGE SCALE GENOMIC DNA]</scope>
    <source>
        <strain evidence="8">DSM 45817 / CECT 9037 / EuI1c</strain>
    </source>
</reference>
<dbReference type="InterPro" id="IPR002293">
    <property type="entry name" value="AA/rel_permease1"/>
</dbReference>
<dbReference type="RefSeq" id="WP_013425584.1">
    <property type="nucleotide sequence ID" value="NC_014666.1"/>
</dbReference>
<dbReference type="AlphaFoldDB" id="E3IUC9"/>
<dbReference type="HOGENOM" id="CLU_039037_0_0_11"/>
<evidence type="ECO:0000256" key="6">
    <source>
        <dbReference type="SAM" id="Phobius"/>
    </source>
</evidence>
<feature type="transmembrane region" description="Helical" evidence="6">
    <location>
        <begin position="103"/>
        <end position="129"/>
    </location>
</feature>
<dbReference type="GO" id="GO:0005886">
    <property type="term" value="C:plasma membrane"/>
    <property type="evidence" value="ECO:0007669"/>
    <property type="project" value="UniProtKB-SubCell"/>
</dbReference>
<keyword evidence="2" id="KW-1003">Cell membrane</keyword>
<dbReference type="STRING" id="298654.FraEuI1c_4472"/>
<dbReference type="PANTHER" id="PTHR42770:SF7">
    <property type="entry name" value="MEMBRANE PROTEIN"/>
    <property type="match status" value="1"/>
</dbReference>
<evidence type="ECO:0000256" key="3">
    <source>
        <dbReference type="ARBA" id="ARBA00022692"/>
    </source>
</evidence>
<evidence type="ECO:0000256" key="1">
    <source>
        <dbReference type="ARBA" id="ARBA00004651"/>
    </source>
</evidence>
<gene>
    <name evidence="7" type="ordered locus">FraEuI1c_4472</name>
</gene>
<feature type="transmembrane region" description="Helical" evidence="6">
    <location>
        <begin position="141"/>
        <end position="161"/>
    </location>
</feature>
<proteinExistence type="predicted"/>
<dbReference type="KEGG" id="fri:FraEuI1c_4472"/>
<feature type="transmembrane region" description="Helical" evidence="6">
    <location>
        <begin position="173"/>
        <end position="193"/>
    </location>
</feature>
<dbReference type="OrthoDB" id="138827at2"/>
<dbReference type="PIRSF" id="PIRSF006060">
    <property type="entry name" value="AA_transporter"/>
    <property type="match status" value="1"/>
</dbReference>
<sequence length="530" mass="55936">MSAVAPTVAVRTPPEKGLKTGALGLASSVVIGVASTAPAYSLAATLGLVVSFVGIHTPIVVILAFVPILFTSIGYAELNRVDPDCGTTFTWAGRAFGPSAGWWGGWAIIAADVLVMASLAQVAGQYLFLLFNADGIGSDPASAWVLLVGILWIILMSYICYRGIEISANIQKALLAIEVVVLLVFSIVALVKVGAGTAPVGSLGVSWSWFNPFGGDFASFFNGITLMLFIYWGWDSAVAVNEETENPTETPGRAAILSTVLLLVTYILVTMAAQSFAGVGDSGIGLANPDHSGDVLSILGKAVFGGSGFGSVLSHLLILMVLTSAAACTQTTILPTARTTLSMAVHKAIPASFARMHPKYLTPTVSTVVMGGISVVLYVAMNYMSSGQVISDAVTAIGLFIAIYYGLTGFTCTWAFRRTLLHSMRSFWLRGVLPTLGGLILWFAGAWTVWSGWDVATDDSYTTWLMPFAPHWRIGGVFLVAFASVLVGLVAFVVWRIVKPSYFTGETLRQDLAVTETGEIVHIDPGPAGA</sequence>
<keyword evidence="3 6" id="KW-0812">Transmembrane</keyword>
<feature type="transmembrane region" description="Helical" evidence="6">
    <location>
        <begin position="213"/>
        <end position="234"/>
    </location>
</feature>
<feature type="transmembrane region" description="Helical" evidence="6">
    <location>
        <begin position="298"/>
        <end position="322"/>
    </location>
</feature>
<dbReference type="Gene3D" id="1.20.1740.10">
    <property type="entry name" value="Amino acid/polyamine transporter I"/>
    <property type="match status" value="1"/>
</dbReference>
<evidence type="ECO:0000313" key="7">
    <source>
        <dbReference type="EMBL" id="ADP82466.1"/>
    </source>
</evidence>
<feature type="transmembrane region" description="Helical" evidence="6">
    <location>
        <begin position="428"/>
        <end position="450"/>
    </location>
</feature>
<dbReference type="Proteomes" id="UP000002484">
    <property type="component" value="Chromosome"/>
</dbReference>
<comment type="subcellular location">
    <subcellularLocation>
        <location evidence="1">Cell membrane</location>
        <topology evidence="1">Multi-pass membrane protein</topology>
    </subcellularLocation>
</comment>
<dbReference type="Pfam" id="PF13520">
    <property type="entry name" value="AA_permease_2"/>
    <property type="match status" value="1"/>
</dbReference>
<name>E3IUC9_PSEI1</name>
<organism evidence="7 8">
    <name type="scientific">Pseudofrankia inefficax (strain DSM 45817 / CECT 9037 / DDB 130130 / EuI1c)</name>
    <name type="common">Frankia inefficax</name>
    <dbReference type="NCBI Taxonomy" id="298654"/>
    <lineage>
        <taxon>Bacteria</taxon>
        <taxon>Bacillati</taxon>
        <taxon>Actinomycetota</taxon>
        <taxon>Actinomycetes</taxon>
        <taxon>Frankiales</taxon>
        <taxon>Frankiaceae</taxon>
        <taxon>Pseudofrankia</taxon>
    </lineage>
</organism>
<feature type="transmembrane region" description="Helical" evidence="6">
    <location>
        <begin position="470"/>
        <end position="495"/>
    </location>
</feature>
<feature type="transmembrane region" description="Helical" evidence="6">
    <location>
        <begin position="255"/>
        <end position="278"/>
    </location>
</feature>